<reference evidence="7" key="1">
    <citation type="journal article" date="2022" name="IScience">
        <title>Evolution of zygomycete secretomes and the origins of terrestrial fungal ecologies.</title>
        <authorList>
            <person name="Chang Y."/>
            <person name="Wang Y."/>
            <person name="Mondo S."/>
            <person name="Ahrendt S."/>
            <person name="Andreopoulos W."/>
            <person name="Barry K."/>
            <person name="Beard J."/>
            <person name="Benny G.L."/>
            <person name="Blankenship S."/>
            <person name="Bonito G."/>
            <person name="Cuomo C."/>
            <person name="Desiro A."/>
            <person name="Gervers K.A."/>
            <person name="Hundley H."/>
            <person name="Kuo A."/>
            <person name="LaButti K."/>
            <person name="Lang B.F."/>
            <person name="Lipzen A."/>
            <person name="O'Donnell K."/>
            <person name="Pangilinan J."/>
            <person name="Reynolds N."/>
            <person name="Sandor L."/>
            <person name="Smith M.E."/>
            <person name="Tsang A."/>
            <person name="Grigoriev I.V."/>
            <person name="Stajich J.E."/>
            <person name="Spatafora J.W."/>
        </authorList>
    </citation>
    <scope>NUCLEOTIDE SEQUENCE</scope>
    <source>
        <strain evidence="7">RSA 2281</strain>
    </source>
</reference>
<proteinExistence type="inferred from homology"/>
<feature type="non-terminal residue" evidence="7">
    <location>
        <position position="138"/>
    </location>
</feature>
<feature type="non-terminal residue" evidence="7">
    <location>
        <position position="1"/>
    </location>
</feature>
<evidence type="ECO:0000313" key="8">
    <source>
        <dbReference type="Proteomes" id="UP001209540"/>
    </source>
</evidence>
<evidence type="ECO:0000256" key="3">
    <source>
        <dbReference type="ARBA" id="ARBA00022692"/>
    </source>
</evidence>
<keyword evidence="3 6" id="KW-0812">Transmembrane</keyword>
<keyword evidence="4 6" id="KW-1133">Transmembrane helix</keyword>
<evidence type="ECO:0000256" key="5">
    <source>
        <dbReference type="ARBA" id="ARBA00023136"/>
    </source>
</evidence>
<comment type="caution">
    <text evidence="7">The sequence shown here is derived from an EMBL/GenBank/DDBJ whole genome shotgun (WGS) entry which is preliminary data.</text>
</comment>
<evidence type="ECO:0000256" key="6">
    <source>
        <dbReference type="SAM" id="Phobius"/>
    </source>
</evidence>
<gene>
    <name evidence="7" type="ORF">BDA99DRAFT_428028</name>
</gene>
<comment type="subcellular location">
    <subcellularLocation>
        <location evidence="1">Membrane</location>
        <topology evidence="1">Multi-pass membrane protein</topology>
    </subcellularLocation>
</comment>
<protein>
    <submittedName>
        <fullName evidence="7">UPF0014 family</fullName>
    </submittedName>
</protein>
<sequence length="138" mass="14912">IAILGSIYALEEQPFWSPSQFIPILGILLGKSMSSIAMTTHQCLDSINIHGPVMETRLALGASRYEAIKPFATEVIRMSMLPIIVQLSVMGMINIPGTMVGQLMAGMSMQNAVIYQQCTMYMITASSALGVVMAVVVK</sequence>
<evidence type="ECO:0000256" key="1">
    <source>
        <dbReference type="ARBA" id="ARBA00004141"/>
    </source>
</evidence>
<comment type="similarity">
    <text evidence="2">Belongs to the UPF0014 family.</text>
</comment>
<reference evidence="7" key="2">
    <citation type="submission" date="2023-02" db="EMBL/GenBank/DDBJ databases">
        <authorList>
            <consortium name="DOE Joint Genome Institute"/>
            <person name="Mondo S.J."/>
            <person name="Chang Y."/>
            <person name="Wang Y."/>
            <person name="Ahrendt S."/>
            <person name="Andreopoulos W."/>
            <person name="Barry K."/>
            <person name="Beard J."/>
            <person name="Benny G.L."/>
            <person name="Blankenship S."/>
            <person name="Bonito G."/>
            <person name="Cuomo C."/>
            <person name="Desiro A."/>
            <person name="Gervers K.A."/>
            <person name="Hundley H."/>
            <person name="Kuo A."/>
            <person name="LaButti K."/>
            <person name="Lang B.F."/>
            <person name="Lipzen A."/>
            <person name="O'Donnell K."/>
            <person name="Pangilinan J."/>
            <person name="Reynolds N."/>
            <person name="Sandor L."/>
            <person name="Smith M.W."/>
            <person name="Tsang A."/>
            <person name="Grigoriev I.V."/>
            <person name="Stajich J.E."/>
            <person name="Spatafora J.W."/>
        </authorList>
    </citation>
    <scope>NUCLEOTIDE SEQUENCE</scope>
    <source>
        <strain evidence="7">RSA 2281</strain>
    </source>
</reference>
<feature type="transmembrane region" description="Helical" evidence="6">
    <location>
        <begin position="113"/>
        <end position="137"/>
    </location>
</feature>
<name>A0AAD5PFU3_9FUNG</name>
<accession>A0AAD5PFU3</accession>
<dbReference type="Pfam" id="PF03649">
    <property type="entry name" value="UPF0014"/>
    <property type="match status" value="1"/>
</dbReference>
<dbReference type="GO" id="GO:0005886">
    <property type="term" value="C:plasma membrane"/>
    <property type="evidence" value="ECO:0007669"/>
    <property type="project" value="TreeGrafter"/>
</dbReference>
<dbReference type="InterPro" id="IPR005226">
    <property type="entry name" value="UPF0014_fam"/>
</dbReference>
<keyword evidence="8" id="KW-1185">Reference proteome</keyword>
<dbReference type="EMBL" id="JAIXMP010000009">
    <property type="protein sequence ID" value="KAI9268069.1"/>
    <property type="molecule type" value="Genomic_DNA"/>
</dbReference>
<dbReference type="AlphaFoldDB" id="A0AAD5PFU3"/>
<evidence type="ECO:0000256" key="2">
    <source>
        <dbReference type="ARBA" id="ARBA00005268"/>
    </source>
</evidence>
<evidence type="ECO:0000313" key="7">
    <source>
        <dbReference type="EMBL" id="KAI9268069.1"/>
    </source>
</evidence>
<dbReference type="PANTHER" id="PTHR30028">
    <property type="entry name" value="UPF0014 INNER MEMBRANE PROTEIN YBBM-RELATED"/>
    <property type="match status" value="1"/>
</dbReference>
<dbReference type="PANTHER" id="PTHR30028:SF0">
    <property type="entry name" value="PROTEIN ALUMINUM SENSITIVE 3"/>
    <property type="match status" value="1"/>
</dbReference>
<keyword evidence="5 6" id="KW-0472">Membrane</keyword>
<evidence type="ECO:0000256" key="4">
    <source>
        <dbReference type="ARBA" id="ARBA00022989"/>
    </source>
</evidence>
<dbReference type="Proteomes" id="UP001209540">
    <property type="component" value="Unassembled WGS sequence"/>
</dbReference>
<organism evidence="7 8">
    <name type="scientific">Phascolomyces articulosus</name>
    <dbReference type="NCBI Taxonomy" id="60185"/>
    <lineage>
        <taxon>Eukaryota</taxon>
        <taxon>Fungi</taxon>
        <taxon>Fungi incertae sedis</taxon>
        <taxon>Mucoromycota</taxon>
        <taxon>Mucoromycotina</taxon>
        <taxon>Mucoromycetes</taxon>
        <taxon>Mucorales</taxon>
        <taxon>Lichtheimiaceae</taxon>
        <taxon>Phascolomyces</taxon>
    </lineage>
</organism>